<reference evidence="6" key="2">
    <citation type="submission" date="2024-10" db="UniProtKB">
        <authorList>
            <consortium name="EnsemblProtists"/>
        </authorList>
    </citation>
    <scope>IDENTIFICATION</scope>
</reference>
<evidence type="ECO:0000313" key="6">
    <source>
        <dbReference type="EnsemblProtists" id="EOD28541"/>
    </source>
</evidence>
<dbReference type="GO" id="GO:0008757">
    <property type="term" value="F:S-adenosylmethionine-dependent methyltransferase activity"/>
    <property type="evidence" value="ECO:0007669"/>
    <property type="project" value="TreeGrafter"/>
</dbReference>
<dbReference type="PaxDb" id="2903-EOD28541"/>
<keyword evidence="1" id="KW-0489">Methyltransferase</keyword>
<dbReference type="InterPro" id="IPR050362">
    <property type="entry name" value="Cation-dep_OMT"/>
</dbReference>
<dbReference type="EnsemblProtists" id="EOD28541">
    <property type="protein sequence ID" value="EOD28541"/>
    <property type="gene ID" value="EMIHUDRAFT_100004"/>
</dbReference>
<dbReference type="SUPFAM" id="SSF53335">
    <property type="entry name" value="S-adenosyl-L-methionine-dependent methyltransferases"/>
    <property type="match status" value="1"/>
</dbReference>
<name>A0A0D3JYF6_EMIH1</name>
<evidence type="ECO:0000256" key="1">
    <source>
        <dbReference type="ARBA" id="ARBA00022603"/>
    </source>
</evidence>
<dbReference type="HOGENOM" id="CLU_671642_0_0_1"/>
<dbReference type="STRING" id="2903.R1F045"/>
<dbReference type="RefSeq" id="XP_005780970.1">
    <property type="nucleotide sequence ID" value="XM_005780913.1"/>
</dbReference>
<evidence type="ECO:0000313" key="7">
    <source>
        <dbReference type="Proteomes" id="UP000013827"/>
    </source>
</evidence>
<protein>
    <recommendedName>
        <fullName evidence="8">O-methyltransferase</fullName>
    </recommendedName>
</protein>
<dbReference type="GeneID" id="17274087"/>
<dbReference type="KEGG" id="ehx:EMIHUDRAFT_100004"/>
<evidence type="ECO:0000256" key="4">
    <source>
        <dbReference type="ARBA" id="ARBA00023453"/>
    </source>
</evidence>
<dbReference type="GO" id="GO:0008171">
    <property type="term" value="F:O-methyltransferase activity"/>
    <property type="evidence" value="ECO:0007669"/>
    <property type="project" value="InterPro"/>
</dbReference>
<feature type="chain" id="PRO_5044213629" description="O-methyltransferase" evidence="5">
    <location>
        <begin position="20"/>
        <end position="410"/>
    </location>
</feature>
<proteinExistence type="inferred from homology"/>
<keyword evidence="5" id="KW-0732">Signal</keyword>
<dbReference type="PROSITE" id="PS51682">
    <property type="entry name" value="SAM_OMT_I"/>
    <property type="match status" value="1"/>
</dbReference>
<dbReference type="CDD" id="cd02440">
    <property type="entry name" value="AdoMet_MTases"/>
    <property type="match status" value="1"/>
</dbReference>
<evidence type="ECO:0008006" key="8">
    <source>
        <dbReference type="Google" id="ProtNLM"/>
    </source>
</evidence>
<feature type="signal peptide" evidence="5">
    <location>
        <begin position="1"/>
        <end position="19"/>
    </location>
</feature>
<dbReference type="AlphaFoldDB" id="A0A0D3JYF6"/>
<keyword evidence="7" id="KW-1185">Reference proteome</keyword>
<dbReference type="OMA" id="CEVEWVA"/>
<dbReference type="Gene3D" id="3.40.50.150">
    <property type="entry name" value="Vaccinia Virus protein VP39"/>
    <property type="match status" value="1"/>
</dbReference>
<evidence type="ECO:0000256" key="5">
    <source>
        <dbReference type="SAM" id="SignalP"/>
    </source>
</evidence>
<dbReference type="InterPro" id="IPR002935">
    <property type="entry name" value="SAM_O-MeTrfase"/>
</dbReference>
<keyword evidence="3" id="KW-0949">S-adenosyl-L-methionine</keyword>
<dbReference type="PANTHER" id="PTHR10509">
    <property type="entry name" value="O-METHYLTRANSFERASE-RELATED"/>
    <property type="match status" value="1"/>
</dbReference>
<comment type="similarity">
    <text evidence="4">Belongs to the class I-like SAM-binding methyltransferase superfamily. Cation-dependent O-methyltransferase family.</text>
</comment>
<evidence type="ECO:0000256" key="2">
    <source>
        <dbReference type="ARBA" id="ARBA00022679"/>
    </source>
</evidence>
<dbReference type="GO" id="GO:0032259">
    <property type="term" value="P:methylation"/>
    <property type="evidence" value="ECO:0007669"/>
    <property type="project" value="UniProtKB-KW"/>
</dbReference>
<keyword evidence="2" id="KW-0808">Transferase</keyword>
<dbReference type="eggNOG" id="KOG1663">
    <property type="taxonomic scope" value="Eukaryota"/>
</dbReference>
<dbReference type="InterPro" id="IPR029063">
    <property type="entry name" value="SAM-dependent_MTases_sf"/>
</dbReference>
<dbReference type="Proteomes" id="UP000013827">
    <property type="component" value="Unassembled WGS sequence"/>
</dbReference>
<accession>A0A0D3JYF6</accession>
<organism evidence="6 7">
    <name type="scientific">Emiliania huxleyi (strain CCMP1516)</name>
    <dbReference type="NCBI Taxonomy" id="280463"/>
    <lineage>
        <taxon>Eukaryota</taxon>
        <taxon>Haptista</taxon>
        <taxon>Haptophyta</taxon>
        <taxon>Prymnesiophyceae</taxon>
        <taxon>Isochrysidales</taxon>
        <taxon>Noelaerhabdaceae</taxon>
        <taxon>Emiliania</taxon>
    </lineage>
</organism>
<dbReference type="Pfam" id="PF01596">
    <property type="entry name" value="Methyltransf_3"/>
    <property type="match status" value="1"/>
</dbReference>
<sequence>MSMLTALLLPAASYVLQRAGPPLLRSPPVRGFAAARGARPAMAEAAEEKRATADVIPGMVAMEASPATVRAPGCPSCEVEWVAKSKDVEGTEAERLAALRGSDMAAYIGEIWEYGQHMNDTQRQELALTPDMECRRFVIDASTPPTPLMEAVYNATMVRVPYEQACYVCGPEQAMLLRTLVAIARPRQALDIGCFTGYASSAIVDALPRSAQLTCLEVEPTWTGLASELLEGRAASFETGPAIETLRRFEEEGRRFDFVSLDADKPMHGEYYNASLRLLRPGGVLVMFGMLLFPTVEDQQAMEALHEVLPNDTRVSTAQLPVGCGIQLIVKTEEVDPAAPPLHYASQRADGFELELELAAIDRLVQADGVPLGGAAATGPGTEALSSAGLVALAAARRQAAEPPAEEAQP</sequence>
<dbReference type="PANTHER" id="PTHR10509:SF14">
    <property type="entry name" value="CAFFEOYL-COA O-METHYLTRANSFERASE 3-RELATED"/>
    <property type="match status" value="1"/>
</dbReference>
<evidence type="ECO:0000256" key="3">
    <source>
        <dbReference type="ARBA" id="ARBA00022691"/>
    </source>
</evidence>
<reference evidence="7" key="1">
    <citation type="journal article" date="2013" name="Nature">
        <title>Pan genome of the phytoplankton Emiliania underpins its global distribution.</title>
        <authorList>
            <person name="Read B.A."/>
            <person name="Kegel J."/>
            <person name="Klute M.J."/>
            <person name="Kuo A."/>
            <person name="Lefebvre S.C."/>
            <person name="Maumus F."/>
            <person name="Mayer C."/>
            <person name="Miller J."/>
            <person name="Monier A."/>
            <person name="Salamov A."/>
            <person name="Young J."/>
            <person name="Aguilar M."/>
            <person name="Claverie J.M."/>
            <person name="Frickenhaus S."/>
            <person name="Gonzalez K."/>
            <person name="Herman E.K."/>
            <person name="Lin Y.C."/>
            <person name="Napier J."/>
            <person name="Ogata H."/>
            <person name="Sarno A.F."/>
            <person name="Shmutz J."/>
            <person name="Schroeder D."/>
            <person name="de Vargas C."/>
            <person name="Verret F."/>
            <person name="von Dassow P."/>
            <person name="Valentin K."/>
            <person name="Van de Peer Y."/>
            <person name="Wheeler G."/>
            <person name="Dacks J.B."/>
            <person name="Delwiche C.F."/>
            <person name="Dyhrman S.T."/>
            <person name="Glockner G."/>
            <person name="John U."/>
            <person name="Richards T."/>
            <person name="Worden A.Z."/>
            <person name="Zhang X."/>
            <person name="Grigoriev I.V."/>
            <person name="Allen A.E."/>
            <person name="Bidle K."/>
            <person name="Borodovsky M."/>
            <person name="Bowler C."/>
            <person name="Brownlee C."/>
            <person name="Cock J.M."/>
            <person name="Elias M."/>
            <person name="Gladyshev V.N."/>
            <person name="Groth M."/>
            <person name="Guda C."/>
            <person name="Hadaegh A."/>
            <person name="Iglesias-Rodriguez M.D."/>
            <person name="Jenkins J."/>
            <person name="Jones B.M."/>
            <person name="Lawson T."/>
            <person name="Leese F."/>
            <person name="Lindquist E."/>
            <person name="Lobanov A."/>
            <person name="Lomsadze A."/>
            <person name="Malik S.B."/>
            <person name="Marsh M.E."/>
            <person name="Mackinder L."/>
            <person name="Mock T."/>
            <person name="Mueller-Roeber B."/>
            <person name="Pagarete A."/>
            <person name="Parker M."/>
            <person name="Probert I."/>
            <person name="Quesneville H."/>
            <person name="Raines C."/>
            <person name="Rensing S.A."/>
            <person name="Riano-Pachon D.M."/>
            <person name="Richier S."/>
            <person name="Rokitta S."/>
            <person name="Shiraiwa Y."/>
            <person name="Soanes D.M."/>
            <person name="van der Giezen M."/>
            <person name="Wahlund T.M."/>
            <person name="Williams B."/>
            <person name="Wilson W."/>
            <person name="Wolfe G."/>
            <person name="Wurch L.L."/>
        </authorList>
    </citation>
    <scope>NUCLEOTIDE SEQUENCE</scope>
</reference>